<dbReference type="Gene3D" id="3.30.559.10">
    <property type="entry name" value="Chloramphenicol acetyltransferase-like domain"/>
    <property type="match status" value="1"/>
</dbReference>
<reference evidence="6" key="1">
    <citation type="journal article" date="2019" name="Int. J. Syst. Evol. Microbiol.">
        <title>The Global Catalogue of Microorganisms (GCM) 10K type strain sequencing project: providing services to taxonomists for standard genome sequencing and annotation.</title>
        <authorList>
            <consortium name="The Broad Institute Genomics Platform"/>
            <consortium name="The Broad Institute Genome Sequencing Center for Infectious Disease"/>
            <person name="Wu L."/>
            <person name="Ma J."/>
        </authorList>
    </citation>
    <scope>NUCLEOTIDE SEQUENCE [LARGE SCALE GENOMIC DNA]</scope>
    <source>
        <strain evidence="6">JCM 17561</strain>
    </source>
</reference>
<dbReference type="InterPro" id="IPR023213">
    <property type="entry name" value="CAT-like_dom_sf"/>
</dbReference>
<proteinExistence type="predicted"/>
<feature type="domain" description="2-oxoacid dehydrogenase acyltransferase catalytic" evidence="4">
    <location>
        <begin position="18"/>
        <end position="236"/>
    </location>
</feature>
<keyword evidence="2" id="KW-0808">Transferase</keyword>
<dbReference type="PANTHER" id="PTHR43178:SF5">
    <property type="entry name" value="LIPOAMIDE ACYLTRANSFERASE COMPONENT OF BRANCHED-CHAIN ALPHA-KETO ACID DEHYDROGENASE COMPLEX, MITOCHONDRIAL"/>
    <property type="match status" value="1"/>
</dbReference>
<gene>
    <name evidence="5" type="ORF">GCM10022279_27950</name>
</gene>
<dbReference type="InterPro" id="IPR001078">
    <property type="entry name" value="2-oxoacid_DH_actylTfrase"/>
</dbReference>
<name>A0ABP7RUL5_9BURK</name>
<evidence type="ECO:0000313" key="6">
    <source>
        <dbReference type="Proteomes" id="UP001501627"/>
    </source>
</evidence>
<dbReference type="InterPro" id="IPR050743">
    <property type="entry name" value="2-oxoacid_DH_E2_comp"/>
</dbReference>
<dbReference type="RefSeq" id="WP_103044679.1">
    <property type="nucleotide sequence ID" value="NZ_BAABBP010000031.1"/>
</dbReference>
<dbReference type="SUPFAM" id="SSF52777">
    <property type="entry name" value="CoA-dependent acyltransferases"/>
    <property type="match status" value="1"/>
</dbReference>
<evidence type="ECO:0000259" key="4">
    <source>
        <dbReference type="Pfam" id="PF00198"/>
    </source>
</evidence>
<accession>A0ABP7RUL5</accession>
<protein>
    <recommendedName>
        <fullName evidence="4">2-oxoacid dehydrogenase acyltransferase catalytic domain-containing protein</fullName>
    </recommendedName>
</protein>
<evidence type="ECO:0000256" key="2">
    <source>
        <dbReference type="ARBA" id="ARBA00022679"/>
    </source>
</evidence>
<evidence type="ECO:0000313" key="5">
    <source>
        <dbReference type="EMBL" id="GAA4002459.1"/>
    </source>
</evidence>
<evidence type="ECO:0000256" key="3">
    <source>
        <dbReference type="ARBA" id="ARBA00023315"/>
    </source>
</evidence>
<keyword evidence="6" id="KW-1185">Reference proteome</keyword>
<sequence>MSITVAEAGVANASVPGIPLKGLRGAIARNMTLGWQAPRVAMGVDVDVSACQAWLRAQPVAQGGAKPTITACVLRATALALAGHPRMNALLKDNVIECQSSVHLGLAVALDEGLMVPVIRDAGTKPVAQLAQETRELATGTRAGQLPPKAYQGATFTVTNLGMTGIDWFTPVLNPPQVGILGVSSVRERAVVRDGQVCVAAMTTLTLVFDHRAIDGYPAAQFLRAVKTYLEAPDSLSGRP</sequence>
<comment type="caution">
    <text evidence="5">The sequence shown here is derived from an EMBL/GenBank/DDBJ whole genome shotgun (WGS) entry which is preliminary data.</text>
</comment>
<evidence type="ECO:0000256" key="1">
    <source>
        <dbReference type="ARBA" id="ARBA00001938"/>
    </source>
</evidence>
<organism evidence="5 6">
    <name type="scientific">Comamonas faecalis</name>
    <dbReference type="NCBI Taxonomy" id="1387849"/>
    <lineage>
        <taxon>Bacteria</taxon>
        <taxon>Pseudomonadati</taxon>
        <taxon>Pseudomonadota</taxon>
        <taxon>Betaproteobacteria</taxon>
        <taxon>Burkholderiales</taxon>
        <taxon>Comamonadaceae</taxon>
        <taxon>Comamonas</taxon>
    </lineage>
</organism>
<comment type="cofactor">
    <cofactor evidence="1">
        <name>(R)-lipoate</name>
        <dbReference type="ChEBI" id="CHEBI:83088"/>
    </cofactor>
</comment>
<keyword evidence="3" id="KW-0012">Acyltransferase</keyword>
<dbReference type="Proteomes" id="UP001501627">
    <property type="component" value="Unassembled WGS sequence"/>
</dbReference>
<dbReference type="Pfam" id="PF00198">
    <property type="entry name" value="2-oxoacid_dh"/>
    <property type="match status" value="1"/>
</dbReference>
<dbReference type="PANTHER" id="PTHR43178">
    <property type="entry name" value="DIHYDROLIPOAMIDE ACETYLTRANSFERASE COMPONENT OF PYRUVATE DEHYDROGENASE COMPLEX"/>
    <property type="match status" value="1"/>
</dbReference>
<dbReference type="EMBL" id="BAABBP010000031">
    <property type="protein sequence ID" value="GAA4002459.1"/>
    <property type="molecule type" value="Genomic_DNA"/>
</dbReference>